<gene>
    <name evidence="1" type="ORF">FHS09_001069</name>
</gene>
<comment type="caution">
    <text evidence="1">The sequence shown here is derived from an EMBL/GenBank/DDBJ whole genome shotgun (WGS) entry which is preliminary data.</text>
</comment>
<sequence length="48" mass="5260">MSLESVFALFAGWLFLNELLSVEKLIGCELMLAGMPASHYGNHTGSHH</sequence>
<dbReference type="AlphaFoldDB" id="A0A7W4Z9I1"/>
<dbReference type="RefSeq" id="WP_183457462.1">
    <property type="nucleotide sequence ID" value="NZ_JACHWZ010000004.1"/>
</dbReference>
<proteinExistence type="predicted"/>
<dbReference type="Proteomes" id="UP000535937">
    <property type="component" value="Unassembled WGS sequence"/>
</dbReference>
<dbReference type="EMBL" id="JACHWZ010000004">
    <property type="protein sequence ID" value="MBB3060254.1"/>
    <property type="molecule type" value="Genomic_DNA"/>
</dbReference>
<protein>
    <submittedName>
        <fullName evidence="1">Putative membrane protein</fullName>
    </submittedName>
</protein>
<organism evidence="1 2">
    <name type="scientific">Microbulbifer rhizosphaerae</name>
    <dbReference type="NCBI Taxonomy" id="1562603"/>
    <lineage>
        <taxon>Bacteria</taxon>
        <taxon>Pseudomonadati</taxon>
        <taxon>Pseudomonadota</taxon>
        <taxon>Gammaproteobacteria</taxon>
        <taxon>Cellvibrionales</taxon>
        <taxon>Microbulbiferaceae</taxon>
        <taxon>Microbulbifer</taxon>
    </lineage>
</organism>
<evidence type="ECO:0000313" key="1">
    <source>
        <dbReference type="EMBL" id="MBB3060254.1"/>
    </source>
</evidence>
<name>A0A7W4Z9I1_9GAMM</name>
<accession>A0A7W4Z9I1</accession>
<keyword evidence="2" id="KW-1185">Reference proteome</keyword>
<reference evidence="1 2" key="1">
    <citation type="submission" date="2020-08" db="EMBL/GenBank/DDBJ databases">
        <title>Genomic Encyclopedia of Type Strains, Phase III (KMG-III): the genomes of soil and plant-associated and newly described type strains.</title>
        <authorList>
            <person name="Whitman W."/>
        </authorList>
    </citation>
    <scope>NUCLEOTIDE SEQUENCE [LARGE SCALE GENOMIC DNA]</scope>
    <source>
        <strain evidence="1 2">CECT 8799</strain>
    </source>
</reference>
<dbReference type="SUPFAM" id="SSF103481">
    <property type="entry name" value="Multidrug resistance efflux transporter EmrE"/>
    <property type="match status" value="1"/>
</dbReference>
<evidence type="ECO:0000313" key="2">
    <source>
        <dbReference type="Proteomes" id="UP000535937"/>
    </source>
</evidence>
<dbReference type="InterPro" id="IPR037185">
    <property type="entry name" value="EmrE-like"/>
</dbReference>